<evidence type="ECO:0000256" key="1">
    <source>
        <dbReference type="ARBA" id="ARBA00022614"/>
    </source>
</evidence>
<feature type="region of interest" description="Disordered" evidence="3">
    <location>
        <begin position="355"/>
        <end position="380"/>
    </location>
</feature>
<feature type="region of interest" description="Disordered" evidence="3">
    <location>
        <begin position="503"/>
        <end position="547"/>
    </location>
</feature>
<dbReference type="Gene3D" id="3.80.10.10">
    <property type="entry name" value="Ribonuclease Inhibitor"/>
    <property type="match status" value="1"/>
</dbReference>
<comment type="caution">
    <text evidence="4">The sequence shown here is derived from an EMBL/GenBank/DDBJ whole genome shotgun (WGS) entry which is preliminary data.</text>
</comment>
<evidence type="ECO:0000256" key="2">
    <source>
        <dbReference type="ARBA" id="ARBA00022737"/>
    </source>
</evidence>
<feature type="region of interest" description="Disordered" evidence="3">
    <location>
        <begin position="641"/>
        <end position="666"/>
    </location>
</feature>
<keyword evidence="1" id="KW-0433">Leucine-rich repeat</keyword>
<evidence type="ECO:0000256" key="3">
    <source>
        <dbReference type="SAM" id="MobiDB-lite"/>
    </source>
</evidence>
<gene>
    <name evidence="4" type="ORF">ECRASSUSDP1_LOCUS540</name>
</gene>
<reference evidence="4" key="1">
    <citation type="submission" date="2023-07" db="EMBL/GenBank/DDBJ databases">
        <authorList>
            <consortium name="AG Swart"/>
            <person name="Singh M."/>
            <person name="Singh A."/>
            <person name="Seah K."/>
            <person name="Emmerich C."/>
        </authorList>
    </citation>
    <scope>NUCLEOTIDE SEQUENCE</scope>
    <source>
        <strain evidence="4">DP1</strain>
    </source>
</reference>
<dbReference type="Proteomes" id="UP001295684">
    <property type="component" value="Unassembled WGS sequence"/>
</dbReference>
<organism evidence="4 5">
    <name type="scientific">Euplotes crassus</name>
    <dbReference type="NCBI Taxonomy" id="5936"/>
    <lineage>
        <taxon>Eukaryota</taxon>
        <taxon>Sar</taxon>
        <taxon>Alveolata</taxon>
        <taxon>Ciliophora</taxon>
        <taxon>Intramacronucleata</taxon>
        <taxon>Spirotrichea</taxon>
        <taxon>Hypotrichia</taxon>
        <taxon>Euplotida</taxon>
        <taxon>Euplotidae</taxon>
        <taxon>Moneuplotes</taxon>
    </lineage>
</organism>
<dbReference type="GO" id="GO:0005737">
    <property type="term" value="C:cytoplasm"/>
    <property type="evidence" value="ECO:0007669"/>
    <property type="project" value="TreeGrafter"/>
</dbReference>
<evidence type="ECO:0000313" key="4">
    <source>
        <dbReference type="EMBL" id="CAI2359254.1"/>
    </source>
</evidence>
<dbReference type="EMBL" id="CAMPGE010000509">
    <property type="protein sequence ID" value="CAI2359254.1"/>
    <property type="molecule type" value="Genomic_DNA"/>
</dbReference>
<dbReference type="SUPFAM" id="SSF52075">
    <property type="entry name" value="Outer arm dynein light chain 1"/>
    <property type="match status" value="1"/>
</dbReference>
<name>A0AAD1U575_EUPCR</name>
<sequence>MTTIRRSTLKSMANIRTDVIQGTVSGAFWHRFCEQLDVLYIYEENEIDSRKDPEILSMSEGVLARVTNYIQYNVIEEARIDPKILKMFEALSFKSMKILELDIVSREFRRLRVLDLSNNKIEVLENTPPNLEELYLNFNNIQAVKGPVNNSLLHLGLSYNHIDEYLLDEILRFYPKLFSLNVSFNRLTNLRDSVEVCSQFSDLKVLVLKGNPFVLVEFYKPYCLSQLRNLRLFDDTPIAKDEGKKNRTIKSEKQTQGTPELELNNDISFDLNISVLGGITGVKLAEEHFEDPAVFEALEPQDRSSRFWIQTEFLEQPIKSEVRLWETQFQKDDDVGKTDFKVSLRFIMKLLEDANQPQTPQTHKQSVKESPKQDDNDEPITVNFSHSLYESILGGLWVELYEEYPVLIESENDDGETIRRADLVDSKPRFKTAIRGVARVNTEKWILQSGPAKTTISDTLSQKFCMKNFFYKIKYRAIPEFFMLNHNVSLKPSETEAIDSYVKSKRDKMAQQEAEEREKAAEKETQKKDPKKDKAAKKADDKNAVAVEVNDPEDIPFAKDYTLIEKNYKQNISKANKGEFPVPGKLDGVHSSKKHETSKDASKEVTAEQRERHKQKKIMKDYDIILSLKSWLTIEMAMNQPEPVEEVEQEEEPPVSDKKNAKGKKK</sequence>
<proteinExistence type="predicted"/>
<feature type="compositionally biased region" description="Basic and acidic residues" evidence="3">
    <location>
        <begin position="503"/>
        <end position="543"/>
    </location>
</feature>
<keyword evidence="2" id="KW-0677">Repeat</keyword>
<evidence type="ECO:0000313" key="5">
    <source>
        <dbReference type="Proteomes" id="UP001295684"/>
    </source>
</evidence>
<dbReference type="AlphaFoldDB" id="A0AAD1U575"/>
<feature type="compositionally biased region" description="Polar residues" evidence="3">
    <location>
        <begin position="355"/>
        <end position="364"/>
    </location>
</feature>
<accession>A0AAD1U575</accession>
<dbReference type="InterPro" id="IPR001611">
    <property type="entry name" value="Leu-rich_rpt"/>
</dbReference>
<dbReference type="PANTHER" id="PTHR15454">
    <property type="entry name" value="NISCHARIN RELATED"/>
    <property type="match status" value="1"/>
</dbReference>
<protein>
    <submittedName>
        <fullName evidence="4">Uncharacterized protein</fullName>
    </submittedName>
</protein>
<dbReference type="PROSITE" id="PS51450">
    <property type="entry name" value="LRR"/>
    <property type="match status" value="1"/>
</dbReference>
<feature type="compositionally biased region" description="Acidic residues" evidence="3">
    <location>
        <begin position="643"/>
        <end position="654"/>
    </location>
</feature>
<dbReference type="Pfam" id="PF00560">
    <property type="entry name" value="LRR_1"/>
    <property type="match status" value="1"/>
</dbReference>
<keyword evidence="5" id="KW-1185">Reference proteome</keyword>
<feature type="compositionally biased region" description="Basic and acidic residues" evidence="3">
    <location>
        <begin position="587"/>
        <end position="611"/>
    </location>
</feature>
<dbReference type="PANTHER" id="PTHR15454:SF19">
    <property type="entry name" value="LEUCINE-RICH REPEAT-CONTAINING PROTEIN 51"/>
    <property type="match status" value="1"/>
</dbReference>
<feature type="region of interest" description="Disordered" evidence="3">
    <location>
        <begin position="575"/>
        <end position="615"/>
    </location>
</feature>
<dbReference type="InterPro" id="IPR032675">
    <property type="entry name" value="LRR_dom_sf"/>
</dbReference>